<feature type="domain" description="Fungal lipase-type" evidence="1">
    <location>
        <begin position="84"/>
        <end position="202"/>
    </location>
</feature>
<dbReference type="SUPFAM" id="SSF53474">
    <property type="entry name" value="alpha/beta-Hydrolases"/>
    <property type="match status" value="1"/>
</dbReference>
<dbReference type="Gene3D" id="3.40.50.1820">
    <property type="entry name" value="alpha/beta hydrolase"/>
    <property type="match status" value="1"/>
</dbReference>
<sequence length="263" mass="29810">LLQLILNCPQLPDPAYAYNDTFARYYINPLIGALFLDSPEKCLKAQLPQVAYYKNILVKCAKEMPDVHCYGYTAWDPIEKAVIIVFIGAGSETQMLDVALSMHREKVAFFDDGHLIKYFNDAFFFLWDGGLEQQVRTLKYNYPGYKLYVTGHSMGASIATIAASYILKWGMWDPKDIRLITLGQPRTGDYDFADWHSAAVVQDNVHTPCRYDNDMAVGQPYTICPEADGDYCSNMADNNAGMEHLWYFDINVKEWGLNGCPSS</sequence>
<dbReference type="EMBL" id="KN555957">
    <property type="protein sequence ID" value="KHJ88372.1"/>
    <property type="molecule type" value="Genomic_DNA"/>
</dbReference>
<dbReference type="GO" id="GO:0006629">
    <property type="term" value="P:lipid metabolic process"/>
    <property type="evidence" value="ECO:0007669"/>
    <property type="project" value="InterPro"/>
</dbReference>
<gene>
    <name evidence="2" type="ORF">OESDEN_11835</name>
</gene>
<keyword evidence="3" id="KW-1185">Reference proteome</keyword>
<dbReference type="CDD" id="cd00519">
    <property type="entry name" value="Lipase_3"/>
    <property type="match status" value="1"/>
</dbReference>
<dbReference type="Proteomes" id="UP000053660">
    <property type="component" value="Unassembled WGS sequence"/>
</dbReference>
<dbReference type="PANTHER" id="PTHR45908:SF17">
    <property type="entry name" value="FUNGAL LIPASE-LIKE DOMAIN-CONTAINING PROTEIN"/>
    <property type="match status" value="1"/>
</dbReference>
<dbReference type="PANTHER" id="PTHR45908">
    <property type="entry name" value="PROTEIN CBG11750-RELATED"/>
    <property type="match status" value="1"/>
</dbReference>
<dbReference type="Pfam" id="PF01764">
    <property type="entry name" value="Lipase_3"/>
    <property type="match status" value="1"/>
</dbReference>
<dbReference type="InterPro" id="IPR002921">
    <property type="entry name" value="Fungal_lipase-type"/>
</dbReference>
<dbReference type="OrthoDB" id="426718at2759"/>
<dbReference type="InterPro" id="IPR029058">
    <property type="entry name" value="AB_hydrolase_fold"/>
</dbReference>
<accession>A0A0B1SXX5</accession>
<evidence type="ECO:0000259" key="1">
    <source>
        <dbReference type="Pfam" id="PF01764"/>
    </source>
</evidence>
<feature type="non-terminal residue" evidence="2">
    <location>
        <position position="1"/>
    </location>
</feature>
<protein>
    <submittedName>
        <fullName evidence="2">Triacylglycerol lipase</fullName>
    </submittedName>
</protein>
<name>A0A0B1SXX5_OESDE</name>
<proteinExistence type="predicted"/>
<evidence type="ECO:0000313" key="2">
    <source>
        <dbReference type="EMBL" id="KHJ88372.1"/>
    </source>
</evidence>
<dbReference type="AlphaFoldDB" id="A0A0B1SXX5"/>
<reference evidence="2 3" key="1">
    <citation type="submission" date="2014-03" db="EMBL/GenBank/DDBJ databases">
        <title>Draft genome of the hookworm Oesophagostomum dentatum.</title>
        <authorList>
            <person name="Mitreva M."/>
        </authorList>
    </citation>
    <scope>NUCLEOTIDE SEQUENCE [LARGE SCALE GENOMIC DNA]</scope>
    <source>
        <strain evidence="2 3">OD-Hann</strain>
    </source>
</reference>
<organism evidence="2 3">
    <name type="scientific">Oesophagostomum dentatum</name>
    <name type="common">Nodular worm</name>
    <dbReference type="NCBI Taxonomy" id="61180"/>
    <lineage>
        <taxon>Eukaryota</taxon>
        <taxon>Metazoa</taxon>
        <taxon>Ecdysozoa</taxon>
        <taxon>Nematoda</taxon>
        <taxon>Chromadorea</taxon>
        <taxon>Rhabditida</taxon>
        <taxon>Rhabditina</taxon>
        <taxon>Rhabditomorpha</taxon>
        <taxon>Strongyloidea</taxon>
        <taxon>Strongylidae</taxon>
        <taxon>Oesophagostomum</taxon>
    </lineage>
</organism>
<evidence type="ECO:0000313" key="3">
    <source>
        <dbReference type="Proteomes" id="UP000053660"/>
    </source>
</evidence>